<dbReference type="NCBIfam" id="TIGR01214">
    <property type="entry name" value="rmlD"/>
    <property type="match status" value="1"/>
</dbReference>
<dbReference type="PANTHER" id="PTHR10491:SF4">
    <property type="entry name" value="METHIONINE ADENOSYLTRANSFERASE 2 SUBUNIT BETA"/>
    <property type="match status" value="1"/>
</dbReference>
<comment type="caution">
    <text evidence="4">The sequence shown here is derived from an EMBL/GenBank/DDBJ whole genome shotgun (WGS) entry which is preliminary data.</text>
</comment>
<keyword evidence="2" id="KW-0560">Oxidoreductase</keyword>
<comment type="function">
    <text evidence="2">Catalyzes the reduction of dTDP-6-deoxy-L-lyxo-4-hexulose to yield dTDP-L-rhamnose.</text>
</comment>
<dbReference type="Proteomes" id="UP000178432">
    <property type="component" value="Unassembled WGS sequence"/>
</dbReference>
<dbReference type="InterPro" id="IPR029903">
    <property type="entry name" value="RmlD-like-bd"/>
</dbReference>
<accession>A0A1G1Y0W3</accession>
<comment type="similarity">
    <text evidence="1 2">Belongs to the dTDP-4-dehydrorhamnose reductase family.</text>
</comment>
<evidence type="ECO:0000259" key="3">
    <source>
        <dbReference type="Pfam" id="PF04321"/>
    </source>
</evidence>
<dbReference type="SUPFAM" id="SSF51735">
    <property type="entry name" value="NAD(P)-binding Rossmann-fold domains"/>
    <property type="match status" value="1"/>
</dbReference>
<evidence type="ECO:0000313" key="4">
    <source>
        <dbReference type="EMBL" id="OGY45912.1"/>
    </source>
</evidence>
<name>A0A1G1Y0W3_9BACT</name>
<comment type="pathway">
    <text evidence="2">Carbohydrate biosynthesis; dTDP-L-rhamnose biosynthesis.</text>
</comment>
<gene>
    <name evidence="4" type="ORF">A2663_00390</name>
</gene>
<dbReference type="GO" id="GO:0008831">
    <property type="term" value="F:dTDP-4-dehydrorhamnose reductase activity"/>
    <property type="evidence" value="ECO:0007669"/>
    <property type="project" value="UniProtKB-EC"/>
</dbReference>
<dbReference type="EC" id="1.1.1.133" evidence="2"/>
<keyword evidence="2" id="KW-0521">NADP</keyword>
<dbReference type="Pfam" id="PF04321">
    <property type="entry name" value="RmlD_sub_bind"/>
    <property type="match status" value="1"/>
</dbReference>
<dbReference type="InterPro" id="IPR036291">
    <property type="entry name" value="NAD(P)-bd_dom_sf"/>
</dbReference>
<dbReference type="GO" id="GO:0019305">
    <property type="term" value="P:dTDP-rhamnose biosynthetic process"/>
    <property type="evidence" value="ECO:0007669"/>
    <property type="project" value="UniProtKB-UniPathway"/>
</dbReference>
<feature type="domain" description="RmlD-like substrate binding" evidence="3">
    <location>
        <begin position="7"/>
        <end position="279"/>
    </location>
</feature>
<dbReference type="UniPathway" id="UPA00124"/>
<dbReference type="PANTHER" id="PTHR10491">
    <property type="entry name" value="DTDP-4-DEHYDRORHAMNOSE REDUCTASE"/>
    <property type="match status" value="1"/>
</dbReference>
<dbReference type="InterPro" id="IPR005913">
    <property type="entry name" value="dTDP_dehydrorham_reduct"/>
</dbReference>
<evidence type="ECO:0000256" key="1">
    <source>
        <dbReference type="ARBA" id="ARBA00010944"/>
    </source>
</evidence>
<evidence type="ECO:0000313" key="5">
    <source>
        <dbReference type="Proteomes" id="UP000178432"/>
    </source>
</evidence>
<dbReference type="Gene3D" id="3.40.50.720">
    <property type="entry name" value="NAD(P)-binding Rossmann-like Domain"/>
    <property type="match status" value="1"/>
</dbReference>
<dbReference type="GO" id="GO:0005829">
    <property type="term" value="C:cytosol"/>
    <property type="evidence" value="ECO:0007669"/>
    <property type="project" value="TreeGrafter"/>
</dbReference>
<organism evidence="4 5">
    <name type="scientific">Candidatus Buchananbacteria bacterium RIFCSPHIGHO2_01_FULL_46_12</name>
    <dbReference type="NCBI Taxonomy" id="1797536"/>
    <lineage>
        <taxon>Bacteria</taxon>
        <taxon>Candidatus Buchananiibacteriota</taxon>
    </lineage>
</organism>
<evidence type="ECO:0000256" key="2">
    <source>
        <dbReference type="RuleBase" id="RU364082"/>
    </source>
</evidence>
<dbReference type="AlphaFoldDB" id="A0A1G1Y0W3"/>
<reference evidence="4 5" key="1">
    <citation type="journal article" date="2016" name="Nat. Commun.">
        <title>Thousands of microbial genomes shed light on interconnected biogeochemical processes in an aquifer system.</title>
        <authorList>
            <person name="Anantharaman K."/>
            <person name="Brown C.T."/>
            <person name="Hug L.A."/>
            <person name="Sharon I."/>
            <person name="Castelle C.J."/>
            <person name="Probst A.J."/>
            <person name="Thomas B.C."/>
            <person name="Singh A."/>
            <person name="Wilkins M.J."/>
            <person name="Karaoz U."/>
            <person name="Brodie E.L."/>
            <person name="Williams K.H."/>
            <person name="Hubbard S.S."/>
            <person name="Banfield J.F."/>
        </authorList>
    </citation>
    <scope>NUCLEOTIDE SEQUENCE [LARGE SCALE GENOMIC DNA]</scope>
</reference>
<dbReference type="CDD" id="cd05254">
    <property type="entry name" value="dTDP_HR_like_SDR_e"/>
    <property type="match status" value="1"/>
</dbReference>
<proteinExistence type="inferred from homology"/>
<protein>
    <recommendedName>
        <fullName evidence="2">dTDP-4-dehydrorhamnose reductase</fullName>
        <ecNumber evidence="2">1.1.1.133</ecNumber>
    </recommendedName>
</protein>
<dbReference type="EMBL" id="MHIF01000069">
    <property type="protein sequence ID" value="OGY45912.1"/>
    <property type="molecule type" value="Genomic_DNA"/>
</dbReference>
<sequence length="281" mass="31297">MDKIDQKVLILGAKGMLGRALAEAFSDLQPVLWDQFDLDITDAEEVREKLLALKPTLILNAAAYTDVDCSEKNIDLAMAVNGTAVGYLAKTAKNLGAILVHYSTDYVFDGTKKEGYKEDDSPNPLSAYGNSKLLGENLLKEKGEMYYLLRASWLFGEGGAKNFVRRILTKAEKERKLKVVADRFGKPTYAKDLAKRTREIIKSQKPCGIYHLTNETPAGGITWFDLAKKAIEIKGLKTKIEPCASAEFPQPARRPQYAALINTKLEPMRSWEEALAEYLGE</sequence>
<dbReference type="Gene3D" id="3.90.25.10">
    <property type="entry name" value="UDP-galactose 4-epimerase, domain 1"/>
    <property type="match status" value="1"/>
</dbReference>